<evidence type="ECO:0000259" key="4">
    <source>
        <dbReference type="PROSITE" id="PS01124"/>
    </source>
</evidence>
<dbReference type="Proteomes" id="UP000274515">
    <property type="component" value="Unassembled WGS sequence"/>
</dbReference>
<dbReference type="InterPro" id="IPR050204">
    <property type="entry name" value="AraC_XylS_family_regulators"/>
</dbReference>
<evidence type="ECO:0000256" key="2">
    <source>
        <dbReference type="ARBA" id="ARBA00023125"/>
    </source>
</evidence>
<keyword evidence="2" id="KW-0238">DNA-binding</keyword>
<evidence type="ECO:0000256" key="1">
    <source>
        <dbReference type="ARBA" id="ARBA00023015"/>
    </source>
</evidence>
<dbReference type="Gene3D" id="1.10.10.60">
    <property type="entry name" value="Homeodomain-like"/>
    <property type="match status" value="1"/>
</dbReference>
<dbReference type="GO" id="GO:0043565">
    <property type="term" value="F:sequence-specific DNA binding"/>
    <property type="evidence" value="ECO:0007669"/>
    <property type="project" value="InterPro"/>
</dbReference>
<evidence type="ECO:0000256" key="3">
    <source>
        <dbReference type="ARBA" id="ARBA00023163"/>
    </source>
</evidence>
<evidence type="ECO:0000313" key="6">
    <source>
        <dbReference type="Proteomes" id="UP000274515"/>
    </source>
</evidence>
<reference evidence="5 6" key="1">
    <citation type="submission" date="2018-11" db="EMBL/GenBank/DDBJ databases">
        <title>Saccharopolyspora rhizosphaerae sp. nov., an actinomycete isolated from rhizosphere soil in Thailand.</title>
        <authorList>
            <person name="Intra B."/>
            <person name="Euanorasetr J."/>
            <person name="Take A."/>
            <person name="Inahashi Y."/>
            <person name="Mori M."/>
            <person name="Panbangred W."/>
            <person name="Matsumoto A."/>
        </authorList>
    </citation>
    <scope>NUCLEOTIDE SEQUENCE [LARGE SCALE GENOMIC DNA]</scope>
    <source>
        <strain evidence="5 6">H219</strain>
    </source>
</reference>
<dbReference type="InterPro" id="IPR009057">
    <property type="entry name" value="Homeodomain-like_sf"/>
</dbReference>
<organism evidence="5 6">
    <name type="scientific">Saccharopolyspora rhizosphaerae</name>
    <dbReference type="NCBI Taxonomy" id="2492662"/>
    <lineage>
        <taxon>Bacteria</taxon>
        <taxon>Bacillati</taxon>
        <taxon>Actinomycetota</taxon>
        <taxon>Actinomycetes</taxon>
        <taxon>Pseudonocardiales</taxon>
        <taxon>Pseudonocardiaceae</taxon>
        <taxon>Saccharopolyspora</taxon>
    </lineage>
</organism>
<dbReference type="Pfam" id="PF20240">
    <property type="entry name" value="DUF6597"/>
    <property type="match status" value="1"/>
</dbReference>
<evidence type="ECO:0000313" key="5">
    <source>
        <dbReference type="EMBL" id="RRO19346.1"/>
    </source>
</evidence>
<feature type="domain" description="HTH araC/xylS-type" evidence="4">
    <location>
        <begin position="138"/>
        <end position="236"/>
    </location>
</feature>
<gene>
    <name evidence="5" type="ORF">EIL87_04365</name>
</gene>
<dbReference type="AlphaFoldDB" id="A0A3R8Q651"/>
<dbReference type="EMBL" id="RSAA01000004">
    <property type="protein sequence ID" value="RRO19346.1"/>
    <property type="molecule type" value="Genomic_DNA"/>
</dbReference>
<dbReference type="GO" id="GO:0003700">
    <property type="term" value="F:DNA-binding transcription factor activity"/>
    <property type="evidence" value="ECO:0007669"/>
    <property type="project" value="InterPro"/>
</dbReference>
<protein>
    <submittedName>
        <fullName evidence="5">AraC family transcriptional regulator</fullName>
    </submittedName>
</protein>
<accession>A0A3R8Q651</accession>
<keyword evidence="6" id="KW-1185">Reference proteome</keyword>
<dbReference type="SMART" id="SM00342">
    <property type="entry name" value="HTH_ARAC"/>
    <property type="match status" value="1"/>
</dbReference>
<name>A0A3R8Q651_9PSEU</name>
<sequence>MGAVGYWEAAPPAELRGLVACVWGHRDVHGGAQLVVPDGCVDLVWRSGRCELVGPDTGSWVSDLETGKAVVGIRARPGMARLLLGIPAGEVRDQRLDAVEVWGSRGRALAEQLGDRSAPDPALLVEFARQRLAEWEPDRAAAAAVAALDDPRPPSISALASRIGVSERQLRRRIGDAVGYGPQTLVGVLRFQRAARSGGRGGLADLAHHCGYADQAHLTREFRRLSGTTPKRYFASS</sequence>
<dbReference type="InterPro" id="IPR046532">
    <property type="entry name" value="DUF6597"/>
</dbReference>
<dbReference type="PANTHER" id="PTHR46796:SF15">
    <property type="entry name" value="BLL1074 PROTEIN"/>
    <property type="match status" value="1"/>
</dbReference>
<dbReference type="OrthoDB" id="9815799at2"/>
<dbReference type="Pfam" id="PF12833">
    <property type="entry name" value="HTH_18"/>
    <property type="match status" value="1"/>
</dbReference>
<comment type="caution">
    <text evidence="5">The sequence shown here is derived from an EMBL/GenBank/DDBJ whole genome shotgun (WGS) entry which is preliminary data.</text>
</comment>
<dbReference type="SUPFAM" id="SSF46689">
    <property type="entry name" value="Homeodomain-like"/>
    <property type="match status" value="1"/>
</dbReference>
<proteinExistence type="predicted"/>
<dbReference type="PROSITE" id="PS01124">
    <property type="entry name" value="HTH_ARAC_FAMILY_2"/>
    <property type="match status" value="1"/>
</dbReference>
<dbReference type="InterPro" id="IPR018060">
    <property type="entry name" value="HTH_AraC"/>
</dbReference>
<keyword evidence="1" id="KW-0805">Transcription regulation</keyword>
<dbReference type="PANTHER" id="PTHR46796">
    <property type="entry name" value="HTH-TYPE TRANSCRIPTIONAL ACTIVATOR RHAS-RELATED"/>
    <property type="match status" value="1"/>
</dbReference>
<keyword evidence="3" id="KW-0804">Transcription</keyword>